<protein>
    <recommendedName>
        <fullName evidence="3">Ribonucleotide reductase large subunit C-terminal domain-containing protein</fullName>
    </recommendedName>
</protein>
<dbReference type="PANTHER" id="PTHR11573:SF6">
    <property type="entry name" value="RIBONUCLEOSIDE-DIPHOSPHATE REDUCTASE LARGE SUBUNIT"/>
    <property type="match status" value="1"/>
</dbReference>
<dbReference type="PANTHER" id="PTHR11573">
    <property type="entry name" value="RIBONUCLEOSIDE-DIPHOSPHATE REDUCTASE LARGE CHAIN"/>
    <property type="match status" value="1"/>
</dbReference>
<feature type="domain" description="Ribonucleotide reductase large subunit C-terminal" evidence="3">
    <location>
        <begin position="5"/>
        <end position="101"/>
    </location>
</feature>
<dbReference type="STRING" id="195883.A0A482WM20"/>
<accession>A0A482WM20</accession>
<dbReference type="GO" id="GO:0004748">
    <property type="term" value="F:ribonucleoside-diphosphate reductase activity, thioredoxin disulfide as acceptor"/>
    <property type="evidence" value="ECO:0007669"/>
    <property type="project" value="TreeGrafter"/>
</dbReference>
<dbReference type="OrthoDB" id="6410091at2759"/>
<proteinExistence type="inferred from homology"/>
<evidence type="ECO:0000259" key="3">
    <source>
        <dbReference type="Pfam" id="PF02867"/>
    </source>
</evidence>
<dbReference type="GO" id="GO:0009263">
    <property type="term" value="P:deoxyribonucleotide biosynthetic process"/>
    <property type="evidence" value="ECO:0007669"/>
    <property type="project" value="TreeGrafter"/>
</dbReference>
<dbReference type="EMBL" id="QKKF02031298">
    <property type="protein sequence ID" value="RZF34523.1"/>
    <property type="molecule type" value="Genomic_DNA"/>
</dbReference>
<dbReference type="AlphaFoldDB" id="A0A482WM20"/>
<dbReference type="SUPFAM" id="SSF51998">
    <property type="entry name" value="PFL-like glycyl radical enzymes"/>
    <property type="match status" value="1"/>
</dbReference>
<dbReference type="Gene3D" id="3.20.70.20">
    <property type="match status" value="1"/>
</dbReference>
<evidence type="ECO:0000256" key="2">
    <source>
        <dbReference type="SAM" id="MobiDB-lite"/>
    </source>
</evidence>
<comment type="caution">
    <text evidence="4">The sequence shown here is derived from an EMBL/GenBank/DDBJ whole genome shotgun (WGS) entry which is preliminary data.</text>
</comment>
<dbReference type="InParanoid" id="A0A482WM20"/>
<dbReference type="SMR" id="A0A482WM20"/>
<gene>
    <name evidence="4" type="ORF">LSTR_LSTR017065</name>
</gene>
<keyword evidence="5" id="KW-1185">Reference proteome</keyword>
<dbReference type="GO" id="GO:0005524">
    <property type="term" value="F:ATP binding"/>
    <property type="evidence" value="ECO:0007669"/>
    <property type="project" value="TreeGrafter"/>
</dbReference>
<evidence type="ECO:0000313" key="5">
    <source>
        <dbReference type="Proteomes" id="UP000291343"/>
    </source>
</evidence>
<feature type="compositionally biased region" description="Low complexity" evidence="2">
    <location>
        <begin position="154"/>
        <end position="165"/>
    </location>
</feature>
<dbReference type="Proteomes" id="UP000291343">
    <property type="component" value="Unassembled WGS sequence"/>
</dbReference>
<dbReference type="GO" id="GO:0005971">
    <property type="term" value="C:ribonucleoside-diphosphate reductase complex"/>
    <property type="evidence" value="ECO:0007669"/>
    <property type="project" value="TreeGrafter"/>
</dbReference>
<dbReference type="InterPro" id="IPR000788">
    <property type="entry name" value="RNR_lg_C"/>
</dbReference>
<feature type="compositionally biased region" description="Low complexity" evidence="2">
    <location>
        <begin position="118"/>
        <end position="131"/>
    </location>
</feature>
<comment type="similarity">
    <text evidence="1">Belongs to the ribonucleoside diphosphate reductase large chain family.</text>
</comment>
<reference evidence="4 5" key="1">
    <citation type="journal article" date="2017" name="Gigascience">
        <title>Genome sequence of the small brown planthopper, Laodelphax striatellus.</title>
        <authorList>
            <person name="Zhu J."/>
            <person name="Jiang F."/>
            <person name="Wang X."/>
            <person name="Yang P."/>
            <person name="Bao Y."/>
            <person name="Zhao W."/>
            <person name="Wang W."/>
            <person name="Lu H."/>
            <person name="Wang Q."/>
            <person name="Cui N."/>
            <person name="Li J."/>
            <person name="Chen X."/>
            <person name="Luo L."/>
            <person name="Yu J."/>
            <person name="Kang L."/>
            <person name="Cui F."/>
        </authorList>
    </citation>
    <scope>NUCLEOTIDE SEQUENCE [LARGE SCALE GENOMIC DNA]</scope>
    <source>
        <strain evidence="4">Lst14</strain>
    </source>
</reference>
<organism evidence="4 5">
    <name type="scientific">Laodelphax striatellus</name>
    <name type="common">Small brown planthopper</name>
    <name type="synonym">Delphax striatella</name>
    <dbReference type="NCBI Taxonomy" id="195883"/>
    <lineage>
        <taxon>Eukaryota</taxon>
        <taxon>Metazoa</taxon>
        <taxon>Ecdysozoa</taxon>
        <taxon>Arthropoda</taxon>
        <taxon>Hexapoda</taxon>
        <taxon>Insecta</taxon>
        <taxon>Pterygota</taxon>
        <taxon>Neoptera</taxon>
        <taxon>Paraneoptera</taxon>
        <taxon>Hemiptera</taxon>
        <taxon>Auchenorrhyncha</taxon>
        <taxon>Fulgoroidea</taxon>
        <taxon>Delphacidae</taxon>
        <taxon>Criomorphinae</taxon>
        <taxon>Laodelphax</taxon>
    </lineage>
</organism>
<name>A0A482WM20_LAOST</name>
<sequence length="165" mass="17423">MLTALFIETGTPYMLYKDSCNRKSNQQNLGTIKCSNLCTEIVEYTASDEVAVCNLASIAVNMFVKPDRTYDFEKLKEVAKVVTKNLNKIIDVNFYPVPEVSFHSPAPGGVSASGGGAAASSSTTSSSSGRSSSGGGEFKRPPVSSGHGQHRSSAHASSVHSSAQR</sequence>
<evidence type="ECO:0000313" key="4">
    <source>
        <dbReference type="EMBL" id="RZF34523.1"/>
    </source>
</evidence>
<dbReference type="Pfam" id="PF02867">
    <property type="entry name" value="Ribonuc_red_lgC"/>
    <property type="match status" value="1"/>
</dbReference>
<dbReference type="InterPro" id="IPR039718">
    <property type="entry name" value="Rrm1"/>
</dbReference>
<feature type="region of interest" description="Disordered" evidence="2">
    <location>
        <begin position="105"/>
        <end position="165"/>
    </location>
</feature>
<dbReference type="PRINTS" id="PR01183">
    <property type="entry name" value="RIBORDTASEM1"/>
</dbReference>
<evidence type="ECO:0000256" key="1">
    <source>
        <dbReference type="ARBA" id="ARBA00010406"/>
    </source>
</evidence>